<dbReference type="InterPro" id="IPR001126">
    <property type="entry name" value="UmuC"/>
</dbReference>
<evidence type="ECO:0000256" key="15">
    <source>
        <dbReference type="HAMAP-Rule" id="MF_01113"/>
    </source>
</evidence>
<dbReference type="Pfam" id="PF00817">
    <property type="entry name" value="IMS"/>
    <property type="match status" value="1"/>
</dbReference>
<protein>
    <recommendedName>
        <fullName evidence="15">DNA polymerase IV</fullName>
        <shortName evidence="15">Pol IV</shortName>
        <ecNumber evidence="15">2.7.7.7</ecNumber>
    </recommendedName>
</protein>
<dbReference type="Gene3D" id="3.30.70.270">
    <property type="match status" value="1"/>
</dbReference>
<feature type="binding site" evidence="15">
    <location>
        <position position="9"/>
    </location>
    <ligand>
        <name>Mg(2+)</name>
        <dbReference type="ChEBI" id="CHEBI:18420"/>
    </ligand>
</feature>
<reference evidence="17" key="1">
    <citation type="submission" date="2020-10" db="EMBL/GenBank/DDBJ databases">
        <authorList>
            <person name="Gilroy R."/>
        </authorList>
    </citation>
    <scope>NUCLEOTIDE SEQUENCE</scope>
    <source>
        <strain evidence="17">ChiGjej1B1-19959</strain>
    </source>
</reference>
<feature type="binding site" evidence="15">
    <location>
        <position position="110"/>
    </location>
    <ligand>
        <name>Mg(2+)</name>
        <dbReference type="ChEBI" id="CHEBI:18420"/>
    </ligand>
</feature>
<dbReference type="InterPro" id="IPR036775">
    <property type="entry name" value="DNA_pol_Y-fam_lit_finger_sf"/>
</dbReference>
<dbReference type="InterPro" id="IPR043128">
    <property type="entry name" value="Rev_trsase/Diguanyl_cyclase"/>
</dbReference>
<keyword evidence="8 15" id="KW-0479">Metal-binding</keyword>
<comment type="function">
    <text evidence="15">Poorly processive, error-prone DNA polymerase involved in untargeted mutagenesis. Copies undamaged DNA at stalled replication forks, which arise in vivo from mismatched or misaligned primer ends. These misaligned primers can be extended by PolIV. Exhibits no 3'-5' exonuclease (proofreading) activity. May be involved in translesional synthesis, in conjunction with the beta clamp from PolIII.</text>
</comment>
<keyword evidence="9 15" id="KW-0227">DNA damage</keyword>
<comment type="similarity">
    <text evidence="2 15">Belongs to the DNA polymerase type-Y family.</text>
</comment>
<comment type="caution">
    <text evidence="17">The sequence shown here is derived from an EMBL/GenBank/DDBJ whole genome shotgun (WGS) entry which is preliminary data.</text>
</comment>
<dbReference type="InterPro" id="IPR022880">
    <property type="entry name" value="DNApol_IV"/>
</dbReference>
<comment type="catalytic activity">
    <reaction evidence="14 15">
        <text>DNA(n) + a 2'-deoxyribonucleoside 5'-triphosphate = DNA(n+1) + diphosphate</text>
        <dbReference type="Rhea" id="RHEA:22508"/>
        <dbReference type="Rhea" id="RHEA-COMP:17339"/>
        <dbReference type="Rhea" id="RHEA-COMP:17340"/>
        <dbReference type="ChEBI" id="CHEBI:33019"/>
        <dbReference type="ChEBI" id="CHEBI:61560"/>
        <dbReference type="ChEBI" id="CHEBI:173112"/>
        <dbReference type="EC" id="2.7.7.7"/>
    </reaction>
</comment>
<dbReference type="GO" id="GO:0000287">
    <property type="term" value="F:magnesium ion binding"/>
    <property type="evidence" value="ECO:0007669"/>
    <property type="project" value="UniProtKB-UniRule"/>
</dbReference>
<gene>
    <name evidence="15" type="primary">dinB</name>
    <name evidence="17" type="ORF">IAC53_02935</name>
</gene>
<dbReference type="PROSITE" id="PS50173">
    <property type="entry name" value="UMUC"/>
    <property type="match status" value="1"/>
</dbReference>
<organism evidence="17 18">
    <name type="scientific">Candidatus Fimenecus excrementigallinarum</name>
    <dbReference type="NCBI Taxonomy" id="2840816"/>
    <lineage>
        <taxon>Bacteria</taxon>
        <taxon>Bacillati</taxon>
        <taxon>Bacillota</taxon>
        <taxon>Clostridia</taxon>
        <taxon>Candidatus Fimenecus</taxon>
    </lineage>
</organism>
<dbReference type="PANTHER" id="PTHR11076">
    <property type="entry name" value="DNA REPAIR POLYMERASE UMUC / TRANSFERASE FAMILY MEMBER"/>
    <property type="match status" value="1"/>
</dbReference>
<evidence type="ECO:0000256" key="6">
    <source>
        <dbReference type="ARBA" id="ARBA00022695"/>
    </source>
</evidence>
<evidence type="ECO:0000256" key="10">
    <source>
        <dbReference type="ARBA" id="ARBA00022842"/>
    </source>
</evidence>
<evidence type="ECO:0000256" key="13">
    <source>
        <dbReference type="ARBA" id="ARBA00023204"/>
    </source>
</evidence>
<keyword evidence="7 15" id="KW-0235">DNA replication</keyword>
<dbReference type="Gene3D" id="1.10.150.20">
    <property type="entry name" value="5' to 3' exonuclease, C-terminal subdomain"/>
    <property type="match status" value="1"/>
</dbReference>
<dbReference type="InterPro" id="IPR050116">
    <property type="entry name" value="DNA_polymerase-Y"/>
</dbReference>
<dbReference type="EC" id="2.7.7.7" evidence="15"/>
<dbReference type="EMBL" id="DVMW01000024">
    <property type="protein sequence ID" value="HIU35545.1"/>
    <property type="molecule type" value="Genomic_DNA"/>
</dbReference>
<evidence type="ECO:0000256" key="3">
    <source>
        <dbReference type="ARBA" id="ARBA00022457"/>
    </source>
</evidence>
<feature type="active site" evidence="15">
    <location>
        <position position="111"/>
    </location>
</feature>
<comment type="cofactor">
    <cofactor evidence="15">
        <name>Mg(2+)</name>
        <dbReference type="ChEBI" id="CHEBI:18420"/>
    </cofactor>
    <text evidence="15">Binds 2 magnesium ions per subunit.</text>
</comment>
<evidence type="ECO:0000256" key="11">
    <source>
        <dbReference type="ARBA" id="ARBA00022932"/>
    </source>
</evidence>
<dbReference type="GO" id="GO:0003887">
    <property type="term" value="F:DNA-directed DNA polymerase activity"/>
    <property type="evidence" value="ECO:0007669"/>
    <property type="project" value="UniProtKB-UniRule"/>
</dbReference>
<dbReference type="CDD" id="cd03586">
    <property type="entry name" value="PolY_Pol_IV_kappa"/>
    <property type="match status" value="1"/>
</dbReference>
<evidence type="ECO:0000259" key="16">
    <source>
        <dbReference type="PROSITE" id="PS50173"/>
    </source>
</evidence>
<dbReference type="HAMAP" id="MF_01113">
    <property type="entry name" value="DNApol_IV"/>
    <property type="match status" value="1"/>
</dbReference>
<keyword evidence="10 15" id="KW-0460">Magnesium</keyword>
<keyword evidence="5 15" id="KW-0808">Transferase</keyword>
<keyword evidence="11 15" id="KW-0239">DNA-directed DNA polymerase</keyword>
<evidence type="ECO:0000256" key="12">
    <source>
        <dbReference type="ARBA" id="ARBA00023125"/>
    </source>
</evidence>
<dbReference type="GO" id="GO:0009432">
    <property type="term" value="P:SOS response"/>
    <property type="evidence" value="ECO:0007669"/>
    <property type="project" value="TreeGrafter"/>
</dbReference>
<dbReference type="GO" id="GO:0006281">
    <property type="term" value="P:DNA repair"/>
    <property type="evidence" value="ECO:0007669"/>
    <property type="project" value="UniProtKB-UniRule"/>
</dbReference>
<keyword evidence="3 15" id="KW-0515">Mutator protein</keyword>
<sequence length="415" mass="45325">MERLVFHVDVNSAYLSWAAAQRVAEGKDDLRLIPSAVGGDPQRRTGVILAKSIPAKRFGVRTGEPVAQALRKCPQLVLVEPDFKLYTRNSRAFMDICRRFAPVVEPFSIDECFLDMTGTGYLYPDPVAAAHTIKDTIRRELGFTVNIGVADNRLLAKMASDFEKPDRVHTLFRAQIPEKLWPLPVGALFSVGQATAKKLEAAGVRTIGDLAAMPLSALQPLVGNKWGEQLHAYANGLDDSPVSDVPEQAKGYSVSTTLEADVTEFAAAHKILLALADSVSSRLRADGARAACVAVTTRTAAFEDRSHQKKLAAPTDVTNEIYAVARRLLSELWDGHTPLRLLGLSLTQIDRSGEEQLSLFADEGKKKAQKLDRALDQIRGRYGLSAVQRGATLDGAPEVGKKYKAQLEADRKKPE</sequence>
<dbReference type="PANTHER" id="PTHR11076:SF33">
    <property type="entry name" value="DNA POLYMERASE KAPPA"/>
    <property type="match status" value="1"/>
</dbReference>
<evidence type="ECO:0000313" key="17">
    <source>
        <dbReference type="EMBL" id="HIU35545.1"/>
    </source>
</evidence>
<dbReference type="InterPro" id="IPR053848">
    <property type="entry name" value="IMS_HHH_1"/>
</dbReference>
<dbReference type="Proteomes" id="UP000824071">
    <property type="component" value="Unassembled WGS sequence"/>
</dbReference>
<keyword evidence="13 15" id="KW-0234">DNA repair</keyword>
<dbReference type="Gene3D" id="3.30.1490.100">
    <property type="entry name" value="DNA polymerase, Y-family, little finger domain"/>
    <property type="match status" value="1"/>
</dbReference>
<keyword evidence="6 15" id="KW-0548">Nucleotidyltransferase</keyword>
<keyword evidence="4 15" id="KW-0963">Cytoplasm</keyword>
<dbReference type="GO" id="GO:0003684">
    <property type="term" value="F:damaged DNA binding"/>
    <property type="evidence" value="ECO:0007669"/>
    <property type="project" value="InterPro"/>
</dbReference>
<feature type="domain" description="UmuC" evidence="16">
    <location>
        <begin position="5"/>
        <end position="192"/>
    </location>
</feature>
<evidence type="ECO:0000256" key="4">
    <source>
        <dbReference type="ARBA" id="ARBA00022490"/>
    </source>
</evidence>
<dbReference type="GO" id="GO:0042276">
    <property type="term" value="P:error-prone translesion synthesis"/>
    <property type="evidence" value="ECO:0007669"/>
    <property type="project" value="TreeGrafter"/>
</dbReference>
<proteinExistence type="inferred from homology"/>
<dbReference type="Pfam" id="PF11799">
    <property type="entry name" value="IMS_C"/>
    <property type="match status" value="1"/>
</dbReference>
<evidence type="ECO:0000256" key="9">
    <source>
        <dbReference type="ARBA" id="ARBA00022763"/>
    </source>
</evidence>
<name>A0A9D1LDI4_9FIRM</name>
<feature type="site" description="Substrate discrimination" evidence="15">
    <location>
        <position position="14"/>
    </location>
</feature>
<dbReference type="SUPFAM" id="SSF100879">
    <property type="entry name" value="Lesion bypass DNA polymerase (Y-family), little finger domain"/>
    <property type="match status" value="1"/>
</dbReference>
<evidence type="ECO:0000256" key="8">
    <source>
        <dbReference type="ARBA" id="ARBA00022723"/>
    </source>
</evidence>
<reference evidence="17" key="2">
    <citation type="journal article" date="2021" name="PeerJ">
        <title>Extensive microbial diversity within the chicken gut microbiome revealed by metagenomics and culture.</title>
        <authorList>
            <person name="Gilroy R."/>
            <person name="Ravi A."/>
            <person name="Getino M."/>
            <person name="Pursley I."/>
            <person name="Horton D.L."/>
            <person name="Alikhan N.F."/>
            <person name="Baker D."/>
            <person name="Gharbi K."/>
            <person name="Hall N."/>
            <person name="Watson M."/>
            <person name="Adriaenssens E.M."/>
            <person name="Foster-Nyarko E."/>
            <person name="Jarju S."/>
            <person name="Secka A."/>
            <person name="Antonio M."/>
            <person name="Oren A."/>
            <person name="Chaudhuri R.R."/>
            <person name="La Ragione R."/>
            <person name="Hildebrand F."/>
            <person name="Pallen M.J."/>
        </authorList>
    </citation>
    <scope>NUCLEOTIDE SEQUENCE</scope>
    <source>
        <strain evidence="17">ChiGjej1B1-19959</strain>
    </source>
</reference>
<evidence type="ECO:0000313" key="18">
    <source>
        <dbReference type="Proteomes" id="UP000824071"/>
    </source>
</evidence>
<dbReference type="Pfam" id="PF21999">
    <property type="entry name" value="IMS_HHH_1"/>
    <property type="match status" value="1"/>
</dbReference>
<keyword evidence="12 15" id="KW-0238">DNA-binding</keyword>
<evidence type="ECO:0000256" key="7">
    <source>
        <dbReference type="ARBA" id="ARBA00022705"/>
    </source>
</evidence>
<evidence type="ECO:0000256" key="1">
    <source>
        <dbReference type="ARBA" id="ARBA00004496"/>
    </source>
</evidence>
<dbReference type="InterPro" id="IPR017961">
    <property type="entry name" value="DNA_pol_Y-fam_little_finger"/>
</dbReference>
<evidence type="ECO:0000256" key="2">
    <source>
        <dbReference type="ARBA" id="ARBA00010945"/>
    </source>
</evidence>
<dbReference type="AlphaFoldDB" id="A0A9D1LDI4"/>
<dbReference type="Gene3D" id="3.40.1170.60">
    <property type="match status" value="1"/>
</dbReference>
<comment type="subunit">
    <text evidence="15">Monomer.</text>
</comment>
<accession>A0A9D1LDI4</accession>
<comment type="subcellular location">
    <subcellularLocation>
        <location evidence="1 15">Cytoplasm</location>
    </subcellularLocation>
</comment>
<dbReference type="GO" id="GO:0006261">
    <property type="term" value="P:DNA-templated DNA replication"/>
    <property type="evidence" value="ECO:0007669"/>
    <property type="project" value="UniProtKB-UniRule"/>
</dbReference>
<evidence type="ECO:0000256" key="5">
    <source>
        <dbReference type="ARBA" id="ARBA00022679"/>
    </source>
</evidence>
<dbReference type="InterPro" id="IPR043502">
    <property type="entry name" value="DNA/RNA_pol_sf"/>
</dbReference>
<dbReference type="GO" id="GO:0005829">
    <property type="term" value="C:cytosol"/>
    <property type="evidence" value="ECO:0007669"/>
    <property type="project" value="TreeGrafter"/>
</dbReference>
<dbReference type="SUPFAM" id="SSF56672">
    <property type="entry name" value="DNA/RNA polymerases"/>
    <property type="match status" value="1"/>
</dbReference>
<evidence type="ECO:0000256" key="14">
    <source>
        <dbReference type="ARBA" id="ARBA00049244"/>
    </source>
</evidence>